<dbReference type="Proteomes" id="UP000323000">
    <property type="component" value="Chromosome 1"/>
</dbReference>
<evidence type="ECO:0008006" key="4">
    <source>
        <dbReference type="Google" id="ProtNLM"/>
    </source>
</evidence>
<feature type="chain" id="PRO_5022908923" description="EGF-like domain-containing protein" evidence="1">
    <location>
        <begin position="23"/>
        <end position="210"/>
    </location>
</feature>
<organism evidence="2 3">
    <name type="scientific">Acer yangbiense</name>
    <dbReference type="NCBI Taxonomy" id="1000413"/>
    <lineage>
        <taxon>Eukaryota</taxon>
        <taxon>Viridiplantae</taxon>
        <taxon>Streptophyta</taxon>
        <taxon>Embryophyta</taxon>
        <taxon>Tracheophyta</taxon>
        <taxon>Spermatophyta</taxon>
        <taxon>Magnoliopsida</taxon>
        <taxon>eudicotyledons</taxon>
        <taxon>Gunneridae</taxon>
        <taxon>Pentapetalae</taxon>
        <taxon>rosids</taxon>
        <taxon>malvids</taxon>
        <taxon>Sapindales</taxon>
        <taxon>Sapindaceae</taxon>
        <taxon>Hippocastanoideae</taxon>
        <taxon>Acereae</taxon>
        <taxon>Acer</taxon>
    </lineage>
</organism>
<name>A0A5C7IRU8_9ROSI</name>
<dbReference type="AlphaFoldDB" id="A0A5C7IRU8"/>
<sequence>MASVHLIASLAAILLFFHPMTATSNFLSPLLSPVIDDMCKKVECGKGKCKAPSSMNSSLYECECDPGWSQTASQHTDDFLKFLPCIVPNCTLDTSCTAAPSPVQDKAIKPNGSIFDPCYWTDCGGGGSCNKTSPFTYSCECAEGYFNLFNVSAFSCFKECSIGMDCANLGISMSNKTTHAPALSDSGAGLNYLGNYHWLIVLVMSLAMLQ</sequence>
<proteinExistence type="predicted"/>
<dbReference type="EMBL" id="VAHF01000001">
    <property type="protein sequence ID" value="TXG72113.1"/>
    <property type="molecule type" value="Genomic_DNA"/>
</dbReference>
<gene>
    <name evidence="2" type="ORF">EZV62_000692</name>
</gene>
<evidence type="ECO:0000313" key="2">
    <source>
        <dbReference type="EMBL" id="TXG72113.1"/>
    </source>
</evidence>
<protein>
    <recommendedName>
        <fullName evidence="4">EGF-like domain-containing protein</fullName>
    </recommendedName>
</protein>
<dbReference type="OrthoDB" id="1914642at2759"/>
<dbReference type="PANTHER" id="PTHR33881">
    <property type="entry name" value="NEUROGENIC LOCUS NOTCH-LIKE PROTEIN"/>
    <property type="match status" value="1"/>
</dbReference>
<comment type="caution">
    <text evidence="2">The sequence shown here is derived from an EMBL/GenBank/DDBJ whole genome shotgun (WGS) entry which is preliminary data.</text>
</comment>
<feature type="signal peptide" evidence="1">
    <location>
        <begin position="1"/>
        <end position="22"/>
    </location>
</feature>
<accession>A0A5C7IRU8</accession>
<evidence type="ECO:0000256" key="1">
    <source>
        <dbReference type="SAM" id="SignalP"/>
    </source>
</evidence>
<dbReference type="PANTHER" id="PTHR33881:SF7">
    <property type="entry name" value="NEUROGENIC LOCUS NOTCH-LIKE PROTEIN"/>
    <property type="match status" value="1"/>
</dbReference>
<reference evidence="3" key="1">
    <citation type="journal article" date="2019" name="Gigascience">
        <title>De novo genome assembly of the endangered Acer yangbiense, a plant species with extremely small populations endemic to Yunnan Province, China.</title>
        <authorList>
            <person name="Yang J."/>
            <person name="Wariss H.M."/>
            <person name="Tao L."/>
            <person name="Zhang R."/>
            <person name="Yun Q."/>
            <person name="Hollingsworth P."/>
            <person name="Dao Z."/>
            <person name="Luo G."/>
            <person name="Guo H."/>
            <person name="Ma Y."/>
            <person name="Sun W."/>
        </authorList>
    </citation>
    <scope>NUCLEOTIDE SEQUENCE [LARGE SCALE GENOMIC DNA]</scope>
    <source>
        <strain evidence="3">cv. Malutang</strain>
    </source>
</reference>
<keyword evidence="3" id="KW-1185">Reference proteome</keyword>
<keyword evidence="1" id="KW-0732">Signal</keyword>
<evidence type="ECO:0000313" key="3">
    <source>
        <dbReference type="Proteomes" id="UP000323000"/>
    </source>
</evidence>